<keyword evidence="6" id="KW-0378">Hydrolase</keyword>
<accession>A0A1Q3CPI4</accession>
<dbReference type="InParanoid" id="A0A1Q3CPI4"/>
<proteinExistence type="inferred from homology"/>
<evidence type="ECO:0000256" key="1">
    <source>
        <dbReference type="ARBA" id="ARBA00001968"/>
    </source>
</evidence>
<dbReference type="InterPro" id="IPR045249">
    <property type="entry name" value="HARBI1-like"/>
</dbReference>
<keyword evidence="4" id="KW-0540">Nuclease</keyword>
<dbReference type="GO" id="GO:0046872">
    <property type="term" value="F:metal ion binding"/>
    <property type="evidence" value="ECO:0007669"/>
    <property type="project" value="UniProtKB-KW"/>
</dbReference>
<dbReference type="GO" id="GO:0004518">
    <property type="term" value="F:nuclease activity"/>
    <property type="evidence" value="ECO:0007669"/>
    <property type="project" value="UniProtKB-KW"/>
</dbReference>
<dbReference type="EMBL" id="BDDD01002552">
    <property type="protein sequence ID" value="GAV82075.1"/>
    <property type="molecule type" value="Genomic_DNA"/>
</dbReference>
<keyword evidence="7" id="KW-0539">Nucleus</keyword>
<dbReference type="GO" id="GO:0005634">
    <property type="term" value="C:nucleus"/>
    <property type="evidence" value="ECO:0007669"/>
    <property type="project" value="UniProtKB-SubCell"/>
</dbReference>
<comment type="similarity">
    <text evidence="3">Belongs to the HARBI1 family.</text>
</comment>
<name>A0A1Q3CPI4_CEPFO</name>
<keyword evidence="5" id="KW-0479">Metal-binding</keyword>
<feature type="domain" description="DDE Tnp4" evidence="8">
    <location>
        <begin position="216"/>
        <end position="360"/>
    </location>
</feature>
<evidence type="ECO:0000259" key="8">
    <source>
        <dbReference type="Pfam" id="PF13359"/>
    </source>
</evidence>
<evidence type="ECO:0000256" key="3">
    <source>
        <dbReference type="ARBA" id="ARBA00006958"/>
    </source>
</evidence>
<feature type="non-terminal residue" evidence="9">
    <location>
        <position position="1"/>
    </location>
</feature>
<evidence type="ECO:0000313" key="9">
    <source>
        <dbReference type="EMBL" id="GAV82075.1"/>
    </source>
</evidence>
<evidence type="ECO:0000256" key="2">
    <source>
        <dbReference type="ARBA" id="ARBA00004123"/>
    </source>
</evidence>
<evidence type="ECO:0000256" key="4">
    <source>
        <dbReference type="ARBA" id="ARBA00022722"/>
    </source>
</evidence>
<comment type="cofactor">
    <cofactor evidence="1">
        <name>a divalent metal cation</name>
        <dbReference type="ChEBI" id="CHEBI:60240"/>
    </cofactor>
</comment>
<dbReference type="InterPro" id="IPR027806">
    <property type="entry name" value="HARBI1_dom"/>
</dbReference>
<feature type="non-terminal residue" evidence="9">
    <location>
        <position position="407"/>
    </location>
</feature>
<protein>
    <submittedName>
        <fullName evidence="9">DDE_4 domain-containing protein</fullName>
    </submittedName>
</protein>
<dbReference type="PANTHER" id="PTHR22930:SF242">
    <property type="entry name" value="LOW PROTEIN: NUCLEASE-LIKE PROTEIN"/>
    <property type="match status" value="1"/>
</dbReference>
<dbReference type="AlphaFoldDB" id="A0A1Q3CPI4"/>
<dbReference type="Proteomes" id="UP000187406">
    <property type="component" value="Unassembled WGS sequence"/>
</dbReference>
<evidence type="ECO:0000256" key="6">
    <source>
        <dbReference type="ARBA" id="ARBA00022801"/>
    </source>
</evidence>
<evidence type="ECO:0000256" key="7">
    <source>
        <dbReference type="ARBA" id="ARBA00023242"/>
    </source>
</evidence>
<keyword evidence="10" id="KW-1185">Reference proteome</keyword>
<sequence>TKKPKPKNTTATNHHLLPQDLLSLVTSAISATHSFPLYHDLLLLPSQLLSLHSLLSSSRSLLSLPSPSPPPPAPFSSWFHRLLFSSCTIDNDPRWVRFFHISKPTFSLLLSLLSPSLPPSVSPGTALAASLFRLSHGASYKSLARLFGFDSSADACRVFYSVCKAVNDKLGNLVDFSSDIGRILGGFGWISLPNCCGVLGFGRFGVDVEVLGSNGSVLVQALVDSEGRFLDISAGWPCTMKPESILRQTKLYTRIEDSRELLNGPCYELSDGNSIPQYILGDSSFPLSQWLLTPYSWINEEDSFGSAEREFNCAHSRAMGLVSTAFGRVKCRWKLLSKRWSEGCVEFLPVVIFTGCLLHNFIINCSEPLMDDYVGCSREEKLPIFEGEVVDESGQRIRDALALHLSR</sequence>
<reference evidence="10" key="1">
    <citation type="submission" date="2016-04" db="EMBL/GenBank/DDBJ databases">
        <title>Cephalotus genome sequencing.</title>
        <authorList>
            <person name="Fukushima K."/>
            <person name="Hasebe M."/>
            <person name="Fang X."/>
        </authorList>
    </citation>
    <scope>NUCLEOTIDE SEQUENCE [LARGE SCALE GENOMIC DNA]</scope>
    <source>
        <strain evidence="10">cv. St1</strain>
    </source>
</reference>
<dbReference type="GO" id="GO:0016787">
    <property type="term" value="F:hydrolase activity"/>
    <property type="evidence" value="ECO:0007669"/>
    <property type="project" value="UniProtKB-KW"/>
</dbReference>
<evidence type="ECO:0000256" key="5">
    <source>
        <dbReference type="ARBA" id="ARBA00022723"/>
    </source>
</evidence>
<comment type="caution">
    <text evidence="9">The sequence shown here is derived from an EMBL/GenBank/DDBJ whole genome shotgun (WGS) entry which is preliminary data.</text>
</comment>
<dbReference type="OrthoDB" id="1912480at2759"/>
<evidence type="ECO:0000313" key="10">
    <source>
        <dbReference type="Proteomes" id="UP000187406"/>
    </source>
</evidence>
<dbReference type="PANTHER" id="PTHR22930">
    <property type="match status" value="1"/>
</dbReference>
<organism evidence="9 10">
    <name type="scientific">Cephalotus follicularis</name>
    <name type="common">Albany pitcher plant</name>
    <dbReference type="NCBI Taxonomy" id="3775"/>
    <lineage>
        <taxon>Eukaryota</taxon>
        <taxon>Viridiplantae</taxon>
        <taxon>Streptophyta</taxon>
        <taxon>Embryophyta</taxon>
        <taxon>Tracheophyta</taxon>
        <taxon>Spermatophyta</taxon>
        <taxon>Magnoliopsida</taxon>
        <taxon>eudicotyledons</taxon>
        <taxon>Gunneridae</taxon>
        <taxon>Pentapetalae</taxon>
        <taxon>rosids</taxon>
        <taxon>fabids</taxon>
        <taxon>Oxalidales</taxon>
        <taxon>Cephalotaceae</taxon>
        <taxon>Cephalotus</taxon>
    </lineage>
</organism>
<dbReference type="Pfam" id="PF13359">
    <property type="entry name" value="DDE_Tnp_4"/>
    <property type="match status" value="1"/>
</dbReference>
<dbReference type="FunCoup" id="A0A1Q3CPI4">
    <property type="interactions" value="7"/>
</dbReference>
<comment type="subcellular location">
    <subcellularLocation>
        <location evidence="2">Nucleus</location>
    </subcellularLocation>
</comment>
<gene>
    <name evidence="9" type="ORF">CFOL_v3_25528</name>
</gene>